<organism evidence="2 3">
    <name type="scientific">Triparma laevis f. longispina</name>
    <dbReference type="NCBI Taxonomy" id="1714387"/>
    <lineage>
        <taxon>Eukaryota</taxon>
        <taxon>Sar</taxon>
        <taxon>Stramenopiles</taxon>
        <taxon>Ochrophyta</taxon>
        <taxon>Bolidophyceae</taxon>
        <taxon>Parmales</taxon>
        <taxon>Triparmaceae</taxon>
        <taxon>Triparma</taxon>
    </lineage>
</organism>
<evidence type="ECO:0000256" key="1">
    <source>
        <dbReference type="SAM" id="Phobius"/>
    </source>
</evidence>
<evidence type="ECO:0000313" key="2">
    <source>
        <dbReference type="EMBL" id="GMI01321.1"/>
    </source>
</evidence>
<feature type="transmembrane region" description="Helical" evidence="1">
    <location>
        <begin position="12"/>
        <end position="29"/>
    </location>
</feature>
<comment type="caution">
    <text evidence="2">The sequence shown here is derived from an EMBL/GenBank/DDBJ whole genome shotgun (WGS) entry which is preliminary data.</text>
</comment>
<accession>A0A9W7CB08</accession>
<proteinExistence type="predicted"/>
<keyword evidence="1" id="KW-1133">Transmembrane helix</keyword>
<dbReference type="Proteomes" id="UP001165122">
    <property type="component" value="Unassembled WGS sequence"/>
</dbReference>
<dbReference type="EMBL" id="BRXW01000033">
    <property type="protein sequence ID" value="GMI01321.1"/>
    <property type="molecule type" value="Genomic_DNA"/>
</dbReference>
<reference evidence="3" key="1">
    <citation type="journal article" date="2023" name="Commun. Biol.">
        <title>Genome analysis of Parmales, the sister group of diatoms, reveals the evolutionary specialization of diatoms from phago-mixotrophs to photoautotrophs.</title>
        <authorList>
            <person name="Ban H."/>
            <person name="Sato S."/>
            <person name="Yoshikawa S."/>
            <person name="Yamada K."/>
            <person name="Nakamura Y."/>
            <person name="Ichinomiya M."/>
            <person name="Sato N."/>
            <person name="Blanc-Mathieu R."/>
            <person name="Endo H."/>
            <person name="Kuwata A."/>
            <person name="Ogata H."/>
        </authorList>
    </citation>
    <scope>NUCLEOTIDE SEQUENCE [LARGE SCALE GENOMIC DNA]</scope>
    <source>
        <strain evidence="3">NIES 3700</strain>
    </source>
</reference>
<feature type="transmembrane region" description="Helical" evidence="1">
    <location>
        <begin position="65"/>
        <end position="87"/>
    </location>
</feature>
<evidence type="ECO:0000313" key="3">
    <source>
        <dbReference type="Proteomes" id="UP001165122"/>
    </source>
</evidence>
<keyword evidence="3" id="KW-1185">Reference proteome</keyword>
<gene>
    <name evidence="2" type="ORF">TrLO_g1123</name>
</gene>
<dbReference type="AlphaFoldDB" id="A0A9W7CB08"/>
<keyword evidence="1" id="KW-0472">Membrane</keyword>
<protein>
    <submittedName>
        <fullName evidence="2">Uncharacterized protein</fullName>
    </submittedName>
</protein>
<dbReference type="OrthoDB" id="10480918at2759"/>
<name>A0A9W7CB08_9STRA</name>
<keyword evidence="1" id="KW-0812">Transmembrane</keyword>
<sequence length="124" mass="13853">MMSADDMDETTIYVVGLTGLVASIGVFISETYSSLKEQRRIRESESGQIVERATELEEPVEECSWVFVVISFFITLINSGLYICYGVKLEDKYWLMASIILPIRSVRGFSAGDVEENALVLALV</sequence>